<name>A0A2M7H4W1_9BACT</name>
<dbReference type="Pfam" id="PF08327">
    <property type="entry name" value="AHSA1"/>
    <property type="match status" value="1"/>
</dbReference>
<evidence type="ECO:0000259" key="2">
    <source>
        <dbReference type="Pfam" id="PF08327"/>
    </source>
</evidence>
<evidence type="ECO:0000313" key="3">
    <source>
        <dbReference type="EMBL" id="PIW37262.1"/>
    </source>
</evidence>
<dbReference type="Proteomes" id="UP000230292">
    <property type="component" value="Unassembled WGS sequence"/>
</dbReference>
<evidence type="ECO:0000256" key="1">
    <source>
        <dbReference type="ARBA" id="ARBA00006817"/>
    </source>
</evidence>
<comment type="caution">
    <text evidence="3">The sequence shown here is derived from an EMBL/GenBank/DDBJ whole genome shotgun (WGS) entry which is preliminary data.</text>
</comment>
<dbReference type="EMBL" id="PFGC01000013">
    <property type="protein sequence ID" value="PIW37262.1"/>
    <property type="molecule type" value="Genomic_DNA"/>
</dbReference>
<protein>
    <submittedName>
        <fullName evidence="3">Polyketide cyclase</fullName>
    </submittedName>
</protein>
<gene>
    <name evidence="3" type="ORF">COW24_00990</name>
</gene>
<dbReference type="AlphaFoldDB" id="A0A2M7H4W1"/>
<dbReference type="SUPFAM" id="SSF55961">
    <property type="entry name" value="Bet v1-like"/>
    <property type="match status" value="1"/>
</dbReference>
<sequence>MNKITISTKIDLPAELVWDYWTQPRHITKWAFASDDWECPKAENDLQVGGIFKTTMAAKDGSASFEIVGTYSVIEPQSLIVYKMTDGREVITEFESLSNGVKLTQIFDPESENSLELQRAGWQSILDNFKKYAEGN</sequence>
<accession>A0A2M7H4W1</accession>
<evidence type="ECO:0000313" key="4">
    <source>
        <dbReference type="Proteomes" id="UP000230292"/>
    </source>
</evidence>
<organism evidence="3 4">
    <name type="scientific">Candidatus Kerfeldbacteria bacterium CG15_BIG_FIL_POST_REV_8_21_14_020_45_12</name>
    <dbReference type="NCBI Taxonomy" id="2014247"/>
    <lineage>
        <taxon>Bacteria</taxon>
        <taxon>Candidatus Kerfeldiibacteriota</taxon>
    </lineage>
</organism>
<feature type="domain" description="Activator of Hsp90 ATPase homologue 1/2-like C-terminal" evidence="2">
    <location>
        <begin position="11"/>
        <end position="134"/>
    </location>
</feature>
<dbReference type="Gene3D" id="3.30.530.20">
    <property type="match status" value="1"/>
</dbReference>
<comment type="similarity">
    <text evidence="1">Belongs to the AHA1 family.</text>
</comment>
<dbReference type="InterPro" id="IPR013538">
    <property type="entry name" value="ASHA1/2-like_C"/>
</dbReference>
<reference evidence="3 4" key="1">
    <citation type="submission" date="2017-09" db="EMBL/GenBank/DDBJ databases">
        <title>Depth-based differentiation of microbial function through sediment-hosted aquifers and enrichment of novel symbionts in the deep terrestrial subsurface.</title>
        <authorList>
            <person name="Probst A.J."/>
            <person name="Ladd B."/>
            <person name="Jarett J.K."/>
            <person name="Geller-Mcgrath D.E."/>
            <person name="Sieber C.M."/>
            <person name="Emerson J.B."/>
            <person name="Anantharaman K."/>
            <person name="Thomas B.C."/>
            <person name="Malmstrom R."/>
            <person name="Stieglmeier M."/>
            <person name="Klingl A."/>
            <person name="Woyke T."/>
            <person name="Ryan C.M."/>
            <person name="Banfield J.F."/>
        </authorList>
    </citation>
    <scope>NUCLEOTIDE SEQUENCE [LARGE SCALE GENOMIC DNA]</scope>
    <source>
        <strain evidence="3">CG15_BIG_FIL_POST_REV_8_21_14_020_45_12</strain>
    </source>
</reference>
<dbReference type="InterPro" id="IPR023393">
    <property type="entry name" value="START-like_dom_sf"/>
</dbReference>
<proteinExistence type="inferred from homology"/>